<evidence type="ECO:0008006" key="3">
    <source>
        <dbReference type="Google" id="ProtNLM"/>
    </source>
</evidence>
<organism evidence="1 2">
    <name type="scientific">Cylicocyclus nassatus</name>
    <name type="common">Nematode worm</name>
    <dbReference type="NCBI Taxonomy" id="53992"/>
    <lineage>
        <taxon>Eukaryota</taxon>
        <taxon>Metazoa</taxon>
        <taxon>Ecdysozoa</taxon>
        <taxon>Nematoda</taxon>
        <taxon>Chromadorea</taxon>
        <taxon>Rhabditida</taxon>
        <taxon>Rhabditina</taxon>
        <taxon>Rhabditomorpha</taxon>
        <taxon>Strongyloidea</taxon>
        <taxon>Strongylidae</taxon>
        <taxon>Cylicocyclus</taxon>
    </lineage>
</organism>
<accession>A0AA36GYQ3</accession>
<proteinExistence type="predicted"/>
<name>A0AA36GYQ3_CYLNA</name>
<comment type="caution">
    <text evidence="1">The sequence shown here is derived from an EMBL/GenBank/DDBJ whole genome shotgun (WGS) entry which is preliminary data.</text>
</comment>
<gene>
    <name evidence="1" type="ORF">CYNAS_LOCUS12735</name>
</gene>
<protein>
    <recommendedName>
        <fullName evidence="3">TonB-dependent receptor</fullName>
    </recommendedName>
</protein>
<dbReference type="EMBL" id="CATQJL010000282">
    <property type="protein sequence ID" value="CAJ0600752.1"/>
    <property type="molecule type" value="Genomic_DNA"/>
</dbReference>
<dbReference type="Proteomes" id="UP001176961">
    <property type="component" value="Unassembled WGS sequence"/>
</dbReference>
<sequence>MICSTHEAASAQAERVQPKNKDIVVIGRRPKSPVDDIKPDDTVSDTAIKSLGLDSIGEVIERLRQRYGADFSVIVNGRLVGSLDAVTSLPPEALAKIDILPPLAAGRFGLRGGQRVLNLQLRPKFHTITGDGRISGTTEGGGDSEAATSRYADINGDRRMNAAVTYQRSSPLRASERGVNDSEDPLLIPSSTLVPKSQSLATTIGLAGPLGASNYDLSLSGDASDQRASDVALLAFGAPSGRSLTRTTSQRSLRATMTINGTLGRQFWSFTAGTGLNWLRASSGATVDGTGSIWQLSVNQSLRAGLTGGIFKLPAGEAILSSSLQFTANNLRSTLYGGTEQRSVRQSNGIISTEDLRLPLTKRTSRMGELSFNVGTQTTHQTPFGNAFSYHYGAEWRPDPTALVEAILPGRFVRSSDGTLLSYDSRPIIGVRESQRRLSWNLNINGTLIPTRQDRSDPSRLRDGISWFASINHDFTLSDDIEISGNQPVVNTLLSPLSISSSAPARHRVTFQGSINGRTFGANFNASWKSGSREGGLSTGSFAASSVIPLWLLGADAYYNISQNTVDPGNPESFTVRLAITNILNARPVVEGANRKTYGLISDPLGRTITLSLRKAF</sequence>
<keyword evidence="2" id="KW-1185">Reference proteome</keyword>
<evidence type="ECO:0000313" key="1">
    <source>
        <dbReference type="EMBL" id="CAJ0600752.1"/>
    </source>
</evidence>
<dbReference type="SUPFAM" id="SSF56935">
    <property type="entry name" value="Porins"/>
    <property type="match status" value="1"/>
</dbReference>
<evidence type="ECO:0000313" key="2">
    <source>
        <dbReference type="Proteomes" id="UP001176961"/>
    </source>
</evidence>
<dbReference type="AlphaFoldDB" id="A0AA36GYQ3"/>
<reference evidence="1" key="1">
    <citation type="submission" date="2023-07" db="EMBL/GenBank/DDBJ databases">
        <authorList>
            <consortium name="CYATHOMIX"/>
        </authorList>
    </citation>
    <scope>NUCLEOTIDE SEQUENCE</scope>
    <source>
        <strain evidence="1">N/A</strain>
    </source>
</reference>